<dbReference type="Gene3D" id="1.25.40.570">
    <property type="match status" value="2"/>
</dbReference>
<feature type="compositionally biased region" description="Low complexity" evidence="3">
    <location>
        <begin position="72"/>
        <end position="92"/>
    </location>
</feature>
<dbReference type="GO" id="GO:0005838">
    <property type="term" value="C:proteasome regulatory particle"/>
    <property type="evidence" value="ECO:0007669"/>
    <property type="project" value="TreeGrafter"/>
</dbReference>
<feature type="domain" description="PCI" evidence="4">
    <location>
        <begin position="229"/>
        <end position="459"/>
    </location>
</feature>
<feature type="region of interest" description="Disordered" evidence="3">
    <location>
        <begin position="303"/>
        <end position="326"/>
    </location>
</feature>
<dbReference type="PANTHER" id="PTHR14145">
    <property type="entry name" value="26S PROTESOME SUBUNIT 6"/>
    <property type="match status" value="1"/>
</dbReference>
<evidence type="ECO:0000259" key="4">
    <source>
        <dbReference type="PROSITE" id="PS50250"/>
    </source>
</evidence>
<evidence type="ECO:0000313" key="6">
    <source>
        <dbReference type="Proteomes" id="UP000664521"/>
    </source>
</evidence>
<keyword evidence="6" id="KW-1185">Reference proteome</keyword>
<name>A0A8H3PIM8_9LECA</name>
<dbReference type="InterPro" id="IPR045135">
    <property type="entry name" value="Rpn7_N"/>
</dbReference>
<protein>
    <recommendedName>
        <fullName evidence="4">PCI domain-containing protein</fullName>
    </recommendedName>
</protein>
<dbReference type="Pfam" id="PF21154">
    <property type="entry name" value="RPN7_PSMD6_C"/>
    <property type="match status" value="1"/>
</dbReference>
<dbReference type="Proteomes" id="UP000664521">
    <property type="component" value="Unassembled WGS sequence"/>
</dbReference>
<dbReference type="InterPro" id="IPR019585">
    <property type="entry name" value="Rpn7/CSN1"/>
</dbReference>
<accession>A0A8H3PIM8</accession>
<keyword evidence="1" id="KW-0647">Proteasome</keyword>
<dbReference type="InterPro" id="IPR000717">
    <property type="entry name" value="PCI_dom"/>
</dbReference>
<dbReference type="FunFam" id="1.25.40.570:FF:000013">
    <property type="entry name" value="Proteasome regulatory particle subunit (RpnG)"/>
    <property type="match status" value="1"/>
</dbReference>
<evidence type="ECO:0000256" key="2">
    <source>
        <dbReference type="SAM" id="Coils"/>
    </source>
</evidence>
<proteinExistence type="predicted"/>
<dbReference type="OrthoDB" id="1452at2759"/>
<reference evidence="5" key="1">
    <citation type="submission" date="2021-03" db="EMBL/GenBank/DDBJ databases">
        <authorList>
            <person name="Tagirdzhanova G."/>
        </authorList>
    </citation>
    <scope>NUCLEOTIDE SEQUENCE</scope>
</reference>
<dbReference type="PROSITE" id="PS50250">
    <property type="entry name" value="PCI"/>
    <property type="match status" value="1"/>
</dbReference>
<dbReference type="PANTHER" id="PTHR14145:SF1">
    <property type="entry name" value="26S PROTEASOME NON-ATPASE REGULATORY SUBUNIT 6"/>
    <property type="match status" value="1"/>
</dbReference>
<dbReference type="GO" id="GO:0043161">
    <property type="term" value="P:proteasome-mediated ubiquitin-dependent protein catabolic process"/>
    <property type="evidence" value="ECO:0007669"/>
    <property type="project" value="TreeGrafter"/>
</dbReference>
<dbReference type="AlphaFoldDB" id="A0A8H3PIM8"/>
<dbReference type="InterPro" id="IPR036390">
    <property type="entry name" value="WH_DNA-bd_sf"/>
</dbReference>
<comment type="caution">
    <text evidence="5">The sequence shown here is derived from an EMBL/GenBank/DDBJ whole genome shotgun (WGS) entry which is preliminary data.</text>
</comment>
<feature type="region of interest" description="Disordered" evidence="3">
    <location>
        <begin position="65"/>
        <end position="93"/>
    </location>
</feature>
<gene>
    <name evidence="5" type="ORF">HETSPECPRED_003996</name>
</gene>
<evidence type="ECO:0000256" key="1">
    <source>
        <dbReference type="ARBA" id="ARBA00022942"/>
    </source>
</evidence>
<dbReference type="SMART" id="SM00088">
    <property type="entry name" value="PINT"/>
    <property type="match status" value="1"/>
</dbReference>
<feature type="compositionally biased region" description="Low complexity" evidence="3">
    <location>
        <begin position="316"/>
        <end position="326"/>
    </location>
</feature>
<feature type="coiled-coil region" evidence="2">
    <location>
        <begin position="103"/>
        <end position="137"/>
    </location>
</feature>
<dbReference type="InterPro" id="IPR049549">
    <property type="entry name" value="RPN7_PSMD6_C"/>
</dbReference>
<dbReference type="Pfam" id="PF01399">
    <property type="entry name" value="PCI"/>
    <property type="match status" value="1"/>
</dbReference>
<dbReference type="SUPFAM" id="SSF46785">
    <property type="entry name" value="Winged helix' DNA-binding domain"/>
    <property type="match status" value="1"/>
</dbReference>
<dbReference type="FunFam" id="1.25.40.570:FF:000021">
    <property type="entry name" value="Putative proteasome regulatory particle subunit"/>
    <property type="match status" value="1"/>
</dbReference>
<dbReference type="Pfam" id="PF10602">
    <property type="entry name" value="RPN7"/>
    <property type="match status" value="1"/>
</dbReference>
<keyword evidence="2" id="KW-0175">Coiled coil</keyword>
<evidence type="ECO:0000256" key="3">
    <source>
        <dbReference type="SAM" id="MobiDB-lite"/>
    </source>
</evidence>
<evidence type="ECO:0000313" key="5">
    <source>
        <dbReference type="EMBL" id="CAF9941747.1"/>
    </source>
</evidence>
<sequence>MGSDPQYAKYPNLSLAQDIFTLTNASSTPSSRQISLKKLQDVIAEQKMAPLYRYLAHPTDGCLNTAGESSTRKASFSSSRRPPTSSITSGRRPSVDVEFPWDEELYEKLKADNEAELETFEKEEEEAAEKAGETEIQAARGKRAEFWSRVGEKDKAISSYESIFEKTGILGTRIDLVLAIIRTGIFFNDKLLVKKNIERAKTLVESGGDWDRRNRLKAYHGLHLLTVRSYNLAAPLLLDSLSTFTSYELCSYSSLVVYSVLTGSVSLKRVDFKSKIVDAPEIRAILGDGEDKLAALSGAMAAGPGAGDEEMHDASKSTTSATPTPASTAVNLTALGSSSAPQEAEAPVDFTPLAGLVRSLYMGNYSAFFLALAAVEENFLSQDRYLYEHKGWFVREMRLRGYQQLLQSYRVVGLGSMAKDFGISVDFLDRDLAKFIAADRIPCTIDRVNGIIETNRPDDKNKQYADVVKHGDGLITKLQKYGQAVRLRGSERG</sequence>
<dbReference type="EMBL" id="CAJPDS010000231">
    <property type="protein sequence ID" value="CAF9941747.1"/>
    <property type="molecule type" value="Genomic_DNA"/>
</dbReference>
<organism evidence="5 6">
    <name type="scientific">Heterodermia speciosa</name>
    <dbReference type="NCBI Taxonomy" id="116794"/>
    <lineage>
        <taxon>Eukaryota</taxon>
        <taxon>Fungi</taxon>
        <taxon>Dikarya</taxon>
        <taxon>Ascomycota</taxon>
        <taxon>Pezizomycotina</taxon>
        <taxon>Lecanoromycetes</taxon>
        <taxon>OSLEUM clade</taxon>
        <taxon>Lecanoromycetidae</taxon>
        <taxon>Caliciales</taxon>
        <taxon>Physciaceae</taxon>
        <taxon>Heterodermia</taxon>
    </lineage>
</organism>